<keyword evidence="1" id="KW-1133">Transmembrane helix</keyword>
<accession>A0A0G2T737</accession>
<sequence>MLTPAVFPAVLYLLALVVWAEMFCLVAVAVVEREIAWALLLRMLVVGLMVEVGAAAAWTFVRCLAYQRSFPVLTAFP</sequence>
<keyword evidence="1" id="KW-0812">Transmembrane</keyword>
<keyword evidence="1" id="KW-0472">Membrane</keyword>
<name>A0A0G2T737_HCMV</name>
<evidence type="ECO:0000313" key="3">
    <source>
        <dbReference type="Proteomes" id="UP000099866"/>
    </source>
</evidence>
<dbReference type="InterPro" id="IPR058045">
    <property type="entry name" value="UL148C"/>
</dbReference>
<gene>
    <name evidence="2" type="primary">UL148C</name>
</gene>
<reference evidence="2 3" key="1">
    <citation type="journal article" date="2015" name="J. Virol.">
        <title>High-throughput analysis of human cytomegalovirus genome diversity highlights the widespread occurrence of gene-disrupting mutations and pervasive recombination.</title>
        <authorList>
            <person name="Sijmons S."/>
            <person name="Thys K."/>
            <person name="Mbong Ngwese M."/>
            <person name="Van Damme E."/>
            <person name="Dvorak J."/>
            <person name="Van Loock M."/>
            <person name="Li G."/>
            <person name="Tachezy R."/>
            <person name="Busson L."/>
            <person name="Aerssens J."/>
            <person name="Van Ranst M."/>
            <person name="Maes P."/>
        </authorList>
    </citation>
    <scope>NUCLEOTIDE SEQUENCE [LARGE SCALE GENOMIC DNA]</scope>
    <source>
        <strain evidence="2">BE/45/2011</strain>
    </source>
</reference>
<proteinExistence type="predicted"/>
<organism evidence="2 3">
    <name type="scientific">Human cytomegalovirus</name>
    <name type="common">HHV-5</name>
    <name type="synonym">Human herpesvirus 5</name>
    <dbReference type="NCBI Taxonomy" id="10359"/>
    <lineage>
        <taxon>Viruses</taxon>
        <taxon>Duplodnaviria</taxon>
        <taxon>Heunggongvirae</taxon>
        <taxon>Peploviricota</taxon>
        <taxon>Herviviricetes</taxon>
        <taxon>Herpesvirales</taxon>
        <taxon>Orthoherpesviridae</taxon>
        <taxon>Betaherpesvirinae</taxon>
        <taxon>Cytomegalovirus</taxon>
        <taxon>Cytomegalovirus humanbeta5</taxon>
    </lineage>
</organism>
<dbReference type="Proteomes" id="UP000099866">
    <property type="component" value="Genome"/>
</dbReference>
<feature type="transmembrane region" description="Helical" evidence="1">
    <location>
        <begin position="36"/>
        <end position="61"/>
    </location>
</feature>
<dbReference type="EMBL" id="KP745633">
    <property type="protein sequence ID" value="AKI07682.1"/>
    <property type="molecule type" value="Genomic_DNA"/>
</dbReference>
<organismHost>
    <name type="scientific">Homo sapiens</name>
    <name type="common">Human</name>
    <dbReference type="NCBI Taxonomy" id="9606"/>
</organismHost>
<protein>
    <submittedName>
        <fullName evidence="2">Protein UL148C</fullName>
    </submittedName>
</protein>
<evidence type="ECO:0000256" key="1">
    <source>
        <dbReference type="SAM" id="Phobius"/>
    </source>
</evidence>
<evidence type="ECO:0000313" key="2">
    <source>
        <dbReference type="EMBL" id="AKI07682.1"/>
    </source>
</evidence>
<dbReference type="Pfam" id="PF25750">
    <property type="entry name" value="CMV_UL148C"/>
    <property type="match status" value="1"/>
</dbReference>